<protein>
    <recommendedName>
        <fullName evidence="10">Proteasome subunit beta</fullName>
    </recommendedName>
</protein>
<evidence type="ECO:0000313" key="11">
    <source>
        <dbReference type="EMBL" id="KAI8578479.1"/>
    </source>
</evidence>
<evidence type="ECO:0000256" key="5">
    <source>
        <dbReference type="ARBA" id="ARBA00022801"/>
    </source>
</evidence>
<evidence type="ECO:0000256" key="1">
    <source>
        <dbReference type="ARBA" id="ARBA00001198"/>
    </source>
</evidence>
<proteinExistence type="inferred from homology"/>
<accession>A0AAD5E856</accession>
<dbReference type="Pfam" id="PF00227">
    <property type="entry name" value="Proteasome"/>
    <property type="match status" value="1"/>
</dbReference>
<gene>
    <name evidence="11" type="ORF">K450DRAFT_247039</name>
</gene>
<dbReference type="InterPro" id="IPR016050">
    <property type="entry name" value="Proteasome_bsu_CS"/>
</dbReference>
<evidence type="ECO:0000256" key="10">
    <source>
        <dbReference type="RuleBase" id="RU004203"/>
    </source>
</evidence>
<dbReference type="FunFam" id="3.60.20.10:FF:000010">
    <property type="entry name" value="Proteasome subunit beta type-1"/>
    <property type="match status" value="1"/>
</dbReference>
<reference evidence="11" key="2">
    <citation type="journal article" date="2022" name="Proc. Natl. Acad. Sci. U.S.A.">
        <title>Diploid-dominant life cycles characterize the early evolution of Fungi.</title>
        <authorList>
            <person name="Amses K.R."/>
            <person name="Simmons D.R."/>
            <person name="Longcore J.E."/>
            <person name="Mondo S.J."/>
            <person name="Seto K."/>
            <person name="Jeronimo G.H."/>
            <person name="Bonds A.E."/>
            <person name="Quandt C.A."/>
            <person name="Davis W.J."/>
            <person name="Chang Y."/>
            <person name="Federici B.A."/>
            <person name="Kuo A."/>
            <person name="LaButti K."/>
            <person name="Pangilinan J."/>
            <person name="Andreopoulos W."/>
            <person name="Tritt A."/>
            <person name="Riley R."/>
            <person name="Hundley H."/>
            <person name="Johnson J."/>
            <person name="Lipzen A."/>
            <person name="Barry K."/>
            <person name="Lang B.F."/>
            <person name="Cuomo C.A."/>
            <person name="Buchler N.E."/>
            <person name="Grigoriev I.V."/>
            <person name="Spatafora J.W."/>
            <person name="Stajich J.E."/>
            <person name="James T.Y."/>
        </authorList>
    </citation>
    <scope>NUCLEOTIDE SEQUENCE</scope>
    <source>
        <strain evidence="11">AG</strain>
    </source>
</reference>
<organism evidence="11 12">
    <name type="scientific">Umbelopsis ramanniana AG</name>
    <dbReference type="NCBI Taxonomy" id="1314678"/>
    <lineage>
        <taxon>Eukaryota</taxon>
        <taxon>Fungi</taxon>
        <taxon>Fungi incertae sedis</taxon>
        <taxon>Mucoromycota</taxon>
        <taxon>Mucoromycotina</taxon>
        <taxon>Umbelopsidomycetes</taxon>
        <taxon>Umbelopsidales</taxon>
        <taxon>Umbelopsidaceae</taxon>
        <taxon>Umbelopsis</taxon>
    </lineage>
</organism>
<dbReference type="GO" id="GO:0005737">
    <property type="term" value="C:cytoplasm"/>
    <property type="evidence" value="ECO:0007669"/>
    <property type="project" value="UniProtKB-SubCell"/>
</dbReference>
<comment type="subunit">
    <text evidence="10">Component of the proteasome complex.</text>
</comment>
<reference evidence="11" key="1">
    <citation type="submission" date="2021-06" db="EMBL/GenBank/DDBJ databases">
        <authorList>
            <consortium name="DOE Joint Genome Institute"/>
            <person name="Mondo S.J."/>
            <person name="Amses K.R."/>
            <person name="Simmons D.R."/>
            <person name="Longcore J.E."/>
            <person name="Seto K."/>
            <person name="Alves G.H."/>
            <person name="Bonds A.E."/>
            <person name="Quandt C.A."/>
            <person name="Davis W.J."/>
            <person name="Chang Y."/>
            <person name="Letcher P.M."/>
            <person name="Powell M.J."/>
            <person name="Kuo A."/>
            <person name="Labutti K."/>
            <person name="Pangilinan J."/>
            <person name="Andreopoulos W."/>
            <person name="Tritt A."/>
            <person name="Riley R."/>
            <person name="Hundley H."/>
            <person name="Johnson J."/>
            <person name="Lipzen A."/>
            <person name="Barry K."/>
            <person name="Berbee M.L."/>
            <person name="Buchler N.E."/>
            <person name="Grigoriev I.V."/>
            <person name="Spatafora J.W."/>
            <person name="Stajich J.E."/>
            <person name="James T.Y."/>
        </authorList>
    </citation>
    <scope>NUCLEOTIDE SEQUENCE</scope>
    <source>
        <strain evidence="11">AG</strain>
    </source>
</reference>
<dbReference type="SUPFAM" id="SSF56235">
    <property type="entry name" value="N-terminal nucleophile aminohydrolases (Ntn hydrolases)"/>
    <property type="match status" value="1"/>
</dbReference>
<comment type="similarity">
    <text evidence="10">Belongs to the peptidase T1B family.</text>
</comment>
<dbReference type="GO" id="GO:0051603">
    <property type="term" value="P:proteolysis involved in protein catabolic process"/>
    <property type="evidence" value="ECO:0007669"/>
    <property type="project" value="InterPro"/>
</dbReference>
<dbReference type="InterPro" id="IPR000243">
    <property type="entry name" value="Pept_T1A_subB"/>
</dbReference>
<keyword evidence="8 10" id="KW-0539">Nucleus</keyword>
<keyword evidence="5" id="KW-0378">Hydrolase</keyword>
<evidence type="ECO:0000256" key="2">
    <source>
        <dbReference type="ARBA" id="ARBA00022490"/>
    </source>
</evidence>
<dbReference type="InterPro" id="IPR029055">
    <property type="entry name" value="Ntn_hydrolases_N"/>
</dbReference>
<dbReference type="PANTHER" id="PTHR32194:SF0">
    <property type="entry name" value="ATP-DEPENDENT PROTEASE SUBUNIT HSLV"/>
    <property type="match status" value="1"/>
</dbReference>
<dbReference type="EMBL" id="MU620929">
    <property type="protein sequence ID" value="KAI8578479.1"/>
    <property type="molecule type" value="Genomic_DNA"/>
</dbReference>
<dbReference type="Gene3D" id="3.60.20.10">
    <property type="entry name" value="Glutamine Phosphoribosylpyrophosphate, subunit 1, domain 1"/>
    <property type="match status" value="1"/>
</dbReference>
<evidence type="ECO:0000313" key="12">
    <source>
        <dbReference type="Proteomes" id="UP001206595"/>
    </source>
</evidence>
<keyword evidence="3" id="KW-0645">Protease</keyword>
<evidence type="ECO:0000256" key="3">
    <source>
        <dbReference type="ARBA" id="ARBA00022670"/>
    </source>
</evidence>
<keyword evidence="6 10" id="KW-0647">Proteasome</keyword>
<dbReference type="PANTHER" id="PTHR32194">
    <property type="entry name" value="METALLOPROTEASE TLDD"/>
    <property type="match status" value="1"/>
</dbReference>
<dbReference type="CDD" id="cd03762">
    <property type="entry name" value="proteasome_beta_type_6"/>
    <property type="match status" value="1"/>
</dbReference>
<dbReference type="GO" id="GO:0019774">
    <property type="term" value="C:proteasome core complex, beta-subunit complex"/>
    <property type="evidence" value="ECO:0007669"/>
    <property type="project" value="UniProtKB-ARBA"/>
</dbReference>
<dbReference type="RefSeq" id="XP_051443483.1">
    <property type="nucleotide sequence ID" value="XM_051590006.1"/>
</dbReference>
<evidence type="ECO:0000256" key="7">
    <source>
        <dbReference type="ARBA" id="ARBA00023145"/>
    </source>
</evidence>
<comment type="caution">
    <text evidence="11">The sequence shown here is derived from an EMBL/GenBank/DDBJ whole genome shotgun (WGS) entry which is preliminary data.</text>
</comment>
<feature type="active site" description="Nucleophile" evidence="9">
    <location>
        <position position="12"/>
    </location>
</feature>
<dbReference type="GO" id="GO:0004298">
    <property type="term" value="F:threonine-type endopeptidase activity"/>
    <property type="evidence" value="ECO:0007669"/>
    <property type="project" value="UniProtKB-KW"/>
</dbReference>
<dbReference type="PROSITE" id="PS00854">
    <property type="entry name" value="PROTEASOME_BETA_1"/>
    <property type="match status" value="1"/>
</dbReference>
<evidence type="ECO:0000256" key="8">
    <source>
        <dbReference type="ARBA" id="ARBA00023242"/>
    </source>
</evidence>
<sequence>MSLKPGEVNLGTSIMAVAFNGGVIVGADSRTTTGSYIANRVTDKLTKVHDLIYCCRSGSAADTQAVADIVQYYLQMYSVQQDEPPTVHVAATLFQEMCYQNKDQLSAGIIVAGWDKKKGGTVYNIPLGGALIQQPFAIGGSGSTYIYGYCDSQYKDNMTREECIEFVKNSLALAMSRDGSSGGVIRMAVITEKGVERLFVPGDKLPVHWQG</sequence>
<dbReference type="GO" id="GO:0005634">
    <property type="term" value="C:nucleus"/>
    <property type="evidence" value="ECO:0007669"/>
    <property type="project" value="UniProtKB-SubCell"/>
</dbReference>
<comment type="catalytic activity">
    <reaction evidence="1">
        <text>Cleavage of peptide bonds with very broad specificity.</text>
        <dbReference type="EC" id="3.4.25.1"/>
    </reaction>
</comment>
<evidence type="ECO:0000256" key="4">
    <source>
        <dbReference type="ARBA" id="ARBA00022698"/>
    </source>
</evidence>
<dbReference type="PRINTS" id="PR00141">
    <property type="entry name" value="PROTEASOME"/>
</dbReference>
<keyword evidence="12" id="KW-1185">Reference proteome</keyword>
<dbReference type="InterPro" id="IPR001353">
    <property type="entry name" value="Proteasome_sua/b"/>
</dbReference>
<comment type="subcellular location">
    <subcellularLocation>
        <location evidence="10">Cytoplasm</location>
    </subcellularLocation>
    <subcellularLocation>
        <location evidence="10">Nucleus</location>
    </subcellularLocation>
</comment>
<evidence type="ECO:0000256" key="6">
    <source>
        <dbReference type="ARBA" id="ARBA00022942"/>
    </source>
</evidence>
<evidence type="ECO:0000256" key="9">
    <source>
        <dbReference type="PIRSR" id="PIRSR600243-1"/>
    </source>
</evidence>
<keyword evidence="7" id="KW-0865">Zymogen</keyword>
<keyword evidence="4" id="KW-0888">Threonine protease</keyword>
<dbReference type="InterPro" id="IPR023333">
    <property type="entry name" value="Proteasome_suB-type"/>
</dbReference>
<dbReference type="Proteomes" id="UP001206595">
    <property type="component" value="Unassembled WGS sequence"/>
</dbReference>
<dbReference type="PROSITE" id="PS51476">
    <property type="entry name" value="PROTEASOME_BETA_2"/>
    <property type="match status" value="1"/>
</dbReference>
<name>A0AAD5E856_UMBRA</name>
<comment type="function">
    <text evidence="10">Component of the proteasome, a multicatalytic proteinase complex which is characterized by its ability to cleave peptides with Arg, Phe, Tyr, Leu, and Glu adjacent to the leaving group at neutral or slightly basic pH. The proteasome has an ATP-dependent proteolytic activity.</text>
</comment>
<keyword evidence="2 10" id="KW-0963">Cytoplasm</keyword>
<dbReference type="GeneID" id="75915351"/>
<dbReference type="AlphaFoldDB" id="A0AAD5E856"/>